<reference evidence="1 2" key="1">
    <citation type="journal article" date="2023" name="Plants (Basel)">
        <title>Bridging the Gap: Combining Genomics and Transcriptomics Approaches to Understand Stylosanthes scabra, an Orphan Legume from the Brazilian Caatinga.</title>
        <authorList>
            <person name="Ferreira-Neto J.R.C."/>
            <person name="da Silva M.D."/>
            <person name="Binneck E."/>
            <person name="de Melo N.F."/>
            <person name="da Silva R.H."/>
            <person name="de Melo A.L.T.M."/>
            <person name="Pandolfi V."/>
            <person name="Bustamante F.O."/>
            <person name="Brasileiro-Vidal A.C."/>
            <person name="Benko-Iseppon A.M."/>
        </authorList>
    </citation>
    <scope>NUCLEOTIDE SEQUENCE [LARGE SCALE GENOMIC DNA]</scope>
    <source>
        <tissue evidence="1">Leaves</tissue>
    </source>
</reference>
<sequence length="142" mass="16932">MCILFSQSRHLQNNQLGGTLFVLEQSTIPEFRLRRWKSASTTNFSEFWRKYAVKRKAVGILGMQRLWKGEGRRCLHFEVRMRKRLLWQQQKRRTIGVHYKTLVILWLSNQKRMCPSATQRRFMLMTKAAAEKNKKSSSKLVN</sequence>
<dbReference type="EMBL" id="JASCZI010000067">
    <property type="protein sequence ID" value="MED6108151.1"/>
    <property type="molecule type" value="Genomic_DNA"/>
</dbReference>
<gene>
    <name evidence="1" type="ORF">PIB30_118754</name>
</gene>
<protein>
    <submittedName>
        <fullName evidence="1">Uncharacterized protein</fullName>
    </submittedName>
</protein>
<name>A0ABU6Q8L0_9FABA</name>
<evidence type="ECO:0000313" key="2">
    <source>
        <dbReference type="Proteomes" id="UP001341840"/>
    </source>
</evidence>
<dbReference type="Proteomes" id="UP001341840">
    <property type="component" value="Unassembled WGS sequence"/>
</dbReference>
<comment type="caution">
    <text evidence="1">The sequence shown here is derived from an EMBL/GenBank/DDBJ whole genome shotgun (WGS) entry which is preliminary data.</text>
</comment>
<organism evidence="1 2">
    <name type="scientific">Stylosanthes scabra</name>
    <dbReference type="NCBI Taxonomy" id="79078"/>
    <lineage>
        <taxon>Eukaryota</taxon>
        <taxon>Viridiplantae</taxon>
        <taxon>Streptophyta</taxon>
        <taxon>Embryophyta</taxon>
        <taxon>Tracheophyta</taxon>
        <taxon>Spermatophyta</taxon>
        <taxon>Magnoliopsida</taxon>
        <taxon>eudicotyledons</taxon>
        <taxon>Gunneridae</taxon>
        <taxon>Pentapetalae</taxon>
        <taxon>rosids</taxon>
        <taxon>fabids</taxon>
        <taxon>Fabales</taxon>
        <taxon>Fabaceae</taxon>
        <taxon>Papilionoideae</taxon>
        <taxon>50 kb inversion clade</taxon>
        <taxon>dalbergioids sensu lato</taxon>
        <taxon>Dalbergieae</taxon>
        <taxon>Pterocarpus clade</taxon>
        <taxon>Stylosanthes</taxon>
    </lineage>
</organism>
<keyword evidence="2" id="KW-1185">Reference proteome</keyword>
<evidence type="ECO:0000313" key="1">
    <source>
        <dbReference type="EMBL" id="MED6108151.1"/>
    </source>
</evidence>
<accession>A0ABU6Q8L0</accession>
<proteinExistence type="predicted"/>